<proteinExistence type="predicted"/>
<gene>
    <name evidence="1" type="ORF">PN36_19050</name>
</gene>
<evidence type="ECO:0000313" key="2">
    <source>
        <dbReference type="Proteomes" id="UP000030428"/>
    </source>
</evidence>
<sequence>MSQFLWIEDFEGDVKQSFTRSVFGEFLDNTQIPNDSVELKEFLKDYGILVELTFSDALQFIHNPENIFQVDYIILDVDLAVGDADENGLLSDILNIYGYDPQDEESYKVAEKALKKVAGYQLYIELVMGLDFPKDHILFCSNHINELTSLKDAFQRAKIKLPPTPNGKLALSKEKDDSVMLKQWVRERRNNAYSVLRRGIIEGCQHIQKHLTSANILFGQFCKKENGQPVKEVTVQNMHDYLETLRKFLPRREPLDAKLLYKLFVRTLSHEWEDDFSPNNFKKADIPDESVLKRQKTFGWAIKCARNWIYHAQILDELCEDEVAFLFIVAMRAMFKLSDSTETYENILLNLFTDKLQKQELKTLIEQRPDELLSKCSTSYSELLTTYAQVLETKKKLQPLSPTRLDFSSMLKNMQYEDKNNEAQFDYVTGLFQMFWHDLSPMTVKSFTPTQDHQKIFFEYEYDFELNDYGKEDMDSFLFEFARCIYLRAFQRAKY</sequence>
<dbReference type="Proteomes" id="UP000030428">
    <property type="component" value="Unassembled WGS sequence"/>
</dbReference>
<accession>A0A4E0R2G5</accession>
<keyword evidence="2" id="KW-1185">Reference proteome</keyword>
<reference evidence="1 2" key="1">
    <citation type="journal article" date="2016" name="Front. Microbiol.">
        <title>Single-Cell (Meta-)Genomics of a Dimorphic Candidatus Thiomargarita nelsonii Reveals Genomic Plasticity.</title>
        <authorList>
            <person name="Flood B.E."/>
            <person name="Fliss P."/>
            <person name="Jones D.S."/>
            <person name="Dick G.J."/>
            <person name="Jain S."/>
            <person name="Kaster A.K."/>
            <person name="Winkel M."/>
            <person name="Mussmann M."/>
            <person name="Bailey J."/>
        </authorList>
    </citation>
    <scope>NUCLEOTIDE SEQUENCE [LARGE SCALE GENOMIC DNA]</scope>
    <source>
        <strain evidence="1">Hydrate Ridge</strain>
    </source>
</reference>
<dbReference type="EMBL" id="JSZA02000077">
    <property type="protein sequence ID" value="TGO02791.1"/>
    <property type="molecule type" value="Genomic_DNA"/>
</dbReference>
<dbReference type="AlphaFoldDB" id="A0A4E0R2G5"/>
<organism evidence="1 2">
    <name type="scientific">Candidatus Thiomargarita nelsonii</name>
    <dbReference type="NCBI Taxonomy" id="1003181"/>
    <lineage>
        <taxon>Bacteria</taxon>
        <taxon>Pseudomonadati</taxon>
        <taxon>Pseudomonadota</taxon>
        <taxon>Gammaproteobacteria</taxon>
        <taxon>Thiotrichales</taxon>
        <taxon>Thiotrichaceae</taxon>
        <taxon>Thiomargarita</taxon>
    </lineage>
</organism>
<protein>
    <submittedName>
        <fullName evidence="1">Uncharacterized protein</fullName>
    </submittedName>
</protein>
<comment type="caution">
    <text evidence="1">The sequence shown here is derived from an EMBL/GenBank/DDBJ whole genome shotgun (WGS) entry which is preliminary data.</text>
</comment>
<evidence type="ECO:0000313" key="1">
    <source>
        <dbReference type="EMBL" id="TGO02791.1"/>
    </source>
</evidence>
<name>A0A4E0R2G5_9GAMM</name>